<feature type="region of interest" description="Disordered" evidence="1">
    <location>
        <begin position="506"/>
        <end position="547"/>
    </location>
</feature>
<dbReference type="SMART" id="SM00513">
    <property type="entry name" value="SAP"/>
    <property type="match status" value="1"/>
</dbReference>
<feature type="non-terminal residue" evidence="3">
    <location>
        <position position="1"/>
    </location>
</feature>
<comment type="caution">
    <text evidence="3">The sequence shown here is derived from an EMBL/GenBank/DDBJ whole genome shotgun (WGS) entry which is preliminary data.</text>
</comment>
<dbReference type="InterPro" id="IPR004242">
    <property type="entry name" value="Transposase_21"/>
</dbReference>
<evidence type="ECO:0000256" key="1">
    <source>
        <dbReference type="SAM" id="MobiDB-lite"/>
    </source>
</evidence>
<accession>A0A409WT90</accession>
<dbReference type="PROSITE" id="PS50800">
    <property type="entry name" value="SAP"/>
    <property type="match status" value="1"/>
</dbReference>
<reference evidence="3 4" key="1">
    <citation type="journal article" date="2018" name="Evol. Lett.">
        <title>Horizontal gene cluster transfer increased hallucinogenic mushroom diversity.</title>
        <authorList>
            <person name="Reynolds H.T."/>
            <person name="Vijayakumar V."/>
            <person name="Gluck-Thaler E."/>
            <person name="Korotkin H.B."/>
            <person name="Matheny P.B."/>
            <person name="Slot J.C."/>
        </authorList>
    </citation>
    <scope>NUCLEOTIDE SEQUENCE [LARGE SCALE GENOMIC DNA]</scope>
    <source>
        <strain evidence="3 4">2629</strain>
    </source>
</reference>
<dbReference type="PANTHER" id="PTHR46579">
    <property type="entry name" value="F5/8 TYPE C DOMAIN-CONTAINING PROTEIN-RELATED"/>
    <property type="match status" value="1"/>
</dbReference>
<proteinExistence type="predicted"/>
<dbReference type="OrthoDB" id="3248986at2759"/>
<evidence type="ECO:0000313" key="4">
    <source>
        <dbReference type="Proteomes" id="UP000284842"/>
    </source>
</evidence>
<feature type="compositionally biased region" description="Acidic residues" evidence="1">
    <location>
        <begin position="506"/>
        <end position="523"/>
    </location>
</feature>
<protein>
    <recommendedName>
        <fullName evidence="2">SAP domain-containing protein</fullName>
    </recommendedName>
</protein>
<dbReference type="Pfam" id="PF02992">
    <property type="entry name" value="Transposase_21"/>
    <property type="match status" value="1"/>
</dbReference>
<dbReference type="InParanoid" id="A0A409WT90"/>
<dbReference type="STRING" id="181874.A0A409WT90"/>
<gene>
    <name evidence="3" type="ORF">CVT24_003288</name>
</gene>
<dbReference type="EMBL" id="NHTK01005247">
    <property type="protein sequence ID" value="PPQ81707.1"/>
    <property type="molecule type" value="Genomic_DNA"/>
</dbReference>
<evidence type="ECO:0000313" key="3">
    <source>
        <dbReference type="EMBL" id="PPQ81707.1"/>
    </source>
</evidence>
<sequence length="1105" mass="127800">RHLISPFQNWRNETVICYLIACSSHLFLKTSLAGTELILSLLKNLVCQFEEKRPDAFLSPQALQNSIPDKMETILARMQLEPKTRRYLICNSCFMTYPYTPEDKNVFKCLNKPTPSSFPCNAVLFKEVRYRSGRSDQLPVRLYLHHELEEWLEQLYSRPEIEDLLDRDFRLDKLSGTSTNVVRDICESPEIQNFLGPDKKPFIRQPGQEGRILFSLNMDGFNPFLNKEAGKKSSIGAIYLVCLFLPPDIRYNIENMFLVGVIPGPKGPSKEQINHILKPLVDDLCILWDPGYYLAATPKYPAGRLIIGAVVILVCDLLASRQMSGCASHSSNNFCSFCHLKSKDLGNFDFQNWPKRTMQQHIHLAEEWRSANTEADRKRMESKNGIRWSELLRLPYWDPTRFVVIDVMHSFFLNILKYHVRDIWGMDAKANDVDPYYSTLQKNYSHSRLNSARDALQSGNYSELKKARAVELRQLCRERNIPYGGRKQLILATLIQHISGGDVDLDVLEDEGNEDDNEDDDDVEKDKDDNGPLDDDDTSSGRTQKRNGCIIGKQTLEEIRNDMASMSLPTWVSLCPKRPGESKTGKLSADQWRTFCTINLVVTLGRLWNQPRGDGPIDEVQERKRAMFVNFMHLVSAVRLGTMRSMNPERIKAYIYHMQSYLTTLRALYPWTGITPYQHLSLHLPDMLARFGPSIAWSCWANIQFTHPNRLYRIGDLERTIFLTFCKAQILRLLFHKTKFPAAMHPMIEKVKQHLFKSAVPDTGTLAEGLFVNPACGQDFDRAKATALSPTWHSLLIEWVKHFAPYCDIASLSSSANILKLVKRRDETFSTYFHSSRNSMVYYRQLNGKRWPARIVGIFVHQRPSGVGFSFTTETFFILENFRALPHPLQEQNAFTFEQNQYLFENSFYNGQTIASLQDVLYHFVSYPYWPTPDVEALLALPLPRLSISALRQDLKREAREKAYDLLKTSPRWAQFKELETAYDFHNFHKTVEKVDRHKASILVKIRTRHFPLNDYLYKRKLVPSNACEQCRAGARETLRHYLLECTAFNQQRNRLWTKTGQRHDFVEDLLATPDRATALIEYVEETGRFPRRQTNLLQGNNTNI</sequence>
<name>A0A409WT90_9AGAR</name>
<feature type="domain" description="SAP" evidence="2">
    <location>
        <begin position="464"/>
        <end position="498"/>
    </location>
</feature>
<organism evidence="3 4">
    <name type="scientific">Panaeolus cyanescens</name>
    <dbReference type="NCBI Taxonomy" id="181874"/>
    <lineage>
        <taxon>Eukaryota</taxon>
        <taxon>Fungi</taxon>
        <taxon>Dikarya</taxon>
        <taxon>Basidiomycota</taxon>
        <taxon>Agaricomycotina</taxon>
        <taxon>Agaricomycetes</taxon>
        <taxon>Agaricomycetidae</taxon>
        <taxon>Agaricales</taxon>
        <taxon>Agaricineae</taxon>
        <taxon>Galeropsidaceae</taxon>
        <taxon>Panaeolus</taxon>
    </lineage>
</organism>
<dbReference type="Proteomes" id="UP000284842">
    <property type="component" value="Unassembled WGS sequence"/>
</dbReference>
<keyword evidence="4" id="KW-1185">Reference proteome</keyword>
<dbReference type="PANTHER" id="PTHR46579:SF2">
    <property type="entry name" value="C2H2-TYPE DOMAIN-CONTAINING PROTEIN"/>
    <property type="match status" value="1"/>
</dbReference>
<dbReference type="AlphaFoldDB" id="A0A409WT90"/>
<evidence type="ECO:0000259" key="2">
    <source>
        <dbReference type="PROSITE" id="PS50800"/>
    </source>
</evidence>
<dbReference type="InterPro" id="IPR003034">
    <property type="entry name" value="SAP_dom"/>
</dbReference>